<comment type="subcellular location">
    <subcellularLocation>
        <location evidence="1">Cell membrane</location>
        <topology evidence="1">Multi-pass membrane protein</topology>
    </subcellularLocation>
</comment>
<evidence type="ECO:0000256" key="1">
    <source>
        <dbReference type="ARBA" id="ARBA00004651"/>
    </source>
</evidence>
<keyword evidence="4" id="KW-1133">Transmembrane helix</keyword>
<proteinExistence type="predicted"/>
<evidence type="ECO:0000256" key="4">
    <source>
        <dbReference type="ARBA" id="ARBA00022989"/>
    </source>
</evidence>
<dbReference type="PANTHER" id="PTHR23528:SF1">
    <property type="entry name" value="MAJOR FACILITATOR SUPERFAMILY (MFS) PROFILE DOMAIN-CONTAINING PROTEIN"/>
    <property type="match status" value="1"/>
</dbReference>
<evidence type="ECO:0000256" key="2">
    <source>
        <dbReference type="ARBA" id="ARBA00022448"/>
    </source>
</evidence>
<accession>A0A6S6RAB8</accession>
<keyword evidence="2" id="KW-0813">Transport</keyword>
<keyword evidence="5" id="KW-0472">Membrane</keyword>
<keyword evidence="7" id="KW-1185">Reference proteome</keyword>
<dbReference type="InterPro" id="IPR011701">
    <property type="entry name" value="MFS"/>
</dbReference>
<dbReference type="SUPFAM" id="SSF103473">
    <property type="entry name" value="MFS general substrate transporter"/>
    <property type="match status" value="1"/>
</dbReference>
<sequence>MKLNYKQTFFIGLTFMSICSFWQLYDNLVPLILSNTFHIGETVTGIIMALDNVLALFLLPLFGSLSDKVHTRLGKRTPFIIIGSALAVLLMMLLPLAAKANNFLLFIISLGLLLIAMGSYRTPAVALMPDVTPKPLRSQANAVINLLGTLGAIFTLTISKVLIMDVPKPDYTSVFQAVALFMVIAVIIVVVKIKENTLLASNTGLNLEEDSNKLEETIKETPLQPAVKKSLIFLLISVFLWFMAYNAVTTAFSRYAAKVWGLQGGNFANTLLVATGAATLSYIPIGFLSGKLGRKKTILSGILFMSFSYFLGTVFTEYSPVIYLVFAMTGIGWAAINVNSYPMVVEMGKGTAVGKYTGLYYTFSMSAQICTPILSGFLLETVSYRTLFPYSVIFSLLSFCSMLLVRHGDSIPVKKSGTLEHFDN</sequence>
<dbReference type="Pfam" id="PF07690">
    <property type="entry name" value="MFS_1"/>
    <property type="match status" value="1"/>
</dbReference>
<dbReference type="Proteomes" id="UP000515561">
    <property type="component" value="Chromosome"/>
</dbReference>
<evidence type="ECO:0000256" key="3">
    <source>
        <dbReference type="ARBA" id="ARBA00022692"/>
    </source>
</evidence>
<dbReference type="GO" id="GO:0005886">
    <property type="term" value="C:plasma membrane"/>
    <property type="evidence" value="ECO:0007669"/>
    <property type="project" value="UniProtKB-SubCell"/>
</dbReference>
<protein>
    <submittedName>
        <fullName evidence="6">MFS transporter</fullName>
    </submittedName>
</protein>
<dbReference type="EMBL" id="AP023367">
    <property type="protein sequence ID" value="BCJ96420.1"/>
    <property type="molecule type" value="Genomic_DNA"/>
</dbReference>
<dbReference type="AlphaFoldDB" id="A0A6S6RAB8"/>
<evidence type="ECO:0000256" key="5">
    <source>
        <dbReference type="ARBA" id="ARBA00023136"/>
    </source>
</evidence>
<dbReference type="PROSITE" id="PS50850">
    <property type="entry name" value="MFS"/>
    <property type="match status" value="1"/>
</dbReference>
<dbReference type="KEGG" id="acel:acsn021_39890"/>
<evidence type="ECO:0000313" key="7">
    <source>
        <dbReference type="Proteomes" id="UP000515561"/>
    </source>
</evidence>
<reference evidence="6 7" key="1">
    <citation type="journal article" date="2016" name="Int. J. Syst. Evol. Microbiol.">
        <title>Descriptions of Anaerotaenia torta gen. nov., sp. nov. and Anaerocolumna cellulosilytica gen. nov., sp. nov. isolated from a methanogenic reactor of cattle waste.</title>
        <authorList>
            <person name="Uek A."/>
            <person name="Ohtaki Y."/>
            <person name="Kaku N."/>
            <person name="Ueki K."/>
        </authorList>
    </citation>
    <scope>NUCLEOTIDE SEQUENCE [LARGE SCALE GENOMIC DNA]</scope>
    <source>
        <strain evidence="6 7">SN021</strain>
    </source>
</reference>
<keyword evidence="3" id="KW-0812">Transmembrane</keyword>
<dbReference type="PANTHER" id="PTHR23528">
    <property type="match status" value="1"/>
</dbReference>
<dbReference type="InterPro" id="IPR036259">
    <property type="entry name" value="MFS_trans_sf"/>
</dbReference>
<dbReference type="InterPro" id="IPR020846">
    <property type="entry name" value="MFS_dom"/>
</dbReference>
<name>A0A6S6RAB8_9FIRM</name>
<evidence type="ECO:0000313" key="6">
    <source>
        <dbReference type="EMBL" id="BCJ96420.1"/>
    </source>
</evidence>
<dbReference type="RefSeq" id="WP_184093270.1">
    <property type="nucleotide sequence ID" value="NZ_AP023367.1"/>
</dbReference>
<dbReference type="GO" id="GO:0022857">
    <property type="term" value="F:transmembrane transporter activity"/>
    <property type="evidence" value="ECO:0007669"/>
    <property type="project" value="InterPro"/>
</dbReference>
<gene>
    <name evidence="6" type="ORF">acsn021_39890</name>
</gene>
<dbReference type="Gene3D" id="1.20.1250.20">
    <property type="entry name" value="MFS general substrate transporter like domains"/>
    <property type="match status" value="2"/>
</dbReference>
<organism evidence="6 7">
    <name type="scientific">Anaerocolumna cellulosilytica</name>
    <dbReference type="NCBI Taxonomy" id="433286"/>
    <lineage>
        <taxon>Bacteria</taxon>
        <taxon>Bacillati</taxon>
        <taxon>Bacillota</taxon>
        <taxon>Clostridia</taxon>
        <taxon>Lachnospirales</taxon>
        <taxon>Lachnospiraceae</taxon>
        <taxon>Anaerocolumna</taxon>
    </lineage>
</organism>